<keyword evidence="5 11" id="KW-0812">Transmembrane</keyword>
<dbReference type="AlphaFoldDB" id="A0A172TZV1"/>
<evidence type="ECO:0000256" key="7">
    <source>
        <dbReference type="ARBA" id="ARBA00023065"/>
    </source>
</evidence>
<evidence type="ECO:0000256" key="6">
    <source>
        <dbReference type="ARBA" id="ARBA00023004"/>
    </source>
</evidence>
<keyword evidence="10 11" id="KW-0998">Cell outer membrane</keyword>
<dbReference type="PANTHER" id="PTHR32552">
    <property type="entry name" value="FERRICHROME IRON RECEPTOR-RELATED"/>
    <property type="match status" value="1"/>
</dbReference>
<dbReference type="KEGG" id="fla:SY85_21255"/>
<dbReference type="SUPFAM" id="SSF56935">
    <property type="entry name" value="Porins"/>
    <property type="match status" value="1"/>
</dbReference>
<feature type="chain" id="PRO_5008001473" description="TonB-dependent receptor plug domain-containing protein" evidence="12">
    <location>
        <begin position="19"/>
        <end position="1042"/>
    </location>
</feature>
<keyword evidence="15" id="KW-1185">Reference proteome</keyword>
<dbReference type="NCBIfam" id="TIGR04056">
    <property type="entry name" value="OMP_RagA_SusC"/>
    <property type="match status" value="1"/>
</dbReference>
<reference evidence="14 15" key="2">
    <citation type="journal article" date="2016" name="Int. J. Syst. Evol. Microbiol.">
        <title>Flavisolibacter tropicus sp. nov., isolated from tropical soil.</title>
        <authorList>
            <person name="Lee J.J."/>
            <person name="Kang M.S."/>
            <person name="Kim G.S."/>
            <person name="Lee C.S."/>
            <person name="Lim S."/>
            <person name="Lee J."/>
            <person name="Roh S.H."/>
            <person name="Kang H."/>
            <person name="Ha J.M."/>
            <person name="Bae S."/>
            <person name="Jung H.Y."/>
            <person name="Kim M.K."/>
        </authorList>
    </citation>
    <scope>NUCLEOTIDE SEQUENCE [LARGE SCALE GENOMIC DNA]</scope>
    <source>
        <strain evidence="14 15">LCS9</strain>
    </source>
</reference>
<dbReference type="InterPro" id="IPR039426">
    <property type="entry name" value="TonB-dep_rcpt-like"/>
</dbReference>
<dbReference type="PANTHER" id="PTHR32552:SF81">
    <property type="entry name" value="TONB-DEPENDENT OUTER MEMBRANE RECEPTOR"/>
    <property type="match status" value="1"/>
</dbReference>
<evidence type="ECO:0000256" key="3">
    <source>
        <dbReference type="ARBA" id="ARBA00022452"/>
    </source>
</evidence>
<sequence length="1042" mass="112084">MRKTASMFTMLMLCGALAFGQTRTVTGRITDANGAPIPFATITEAGTKNATTADANGNYKINVGANSKLTISATGHVAQTVAPTGNAQNISLAIGASNLQEVVVTAAGGLRVRQKEQGYNSTVVKSEALTASKPVTIAGGLQGKVAGLQISGVSSGVNPNYRLVLRGMRSLTGNNEALVVLDNVIVPNAVLSNLNPEDVADVTVLNGPSAAALYGSEASNGALLITTKKGARGKMAVKLANTVTLEQVAFYPKLNTRFGSGSSNDVQTYLSYENQQYGPEFDGSIRELGNALADGSIQKAPYVNTNGKKDFWETGITNQTDLSVTGGTDRSTVYFSGQYADVKGTTPGDKYNRASLRLNGTTKLLNNLDLTYTAGYTQNRYNITTQTASIYNNLLNTPANAPLTQYKDWRNNPFANPNGYYNDFYNNPYFLADNYRQLNRNDYFVGSSEFKYAPVKWMDLVYRIGISTRNQSYTNSSDIFRYSAYTKNTTHGTYKKSDIVGSVEDGSSYLTRINSDFLASFRKNVQDFSFRLTTGASIRHDESKSMSASVNGLVVPGVFNLGNSTNTPSASEANYVGRQFGAYGDMTIGYNNYLFLHATGRNDWVSTLSPENRSFFYPSVDVSFVASDAIEALKNIAAIDMLKVRAGWSKVGQVNLGGNFGAYRLETTFGQGAGYPYNGQGGYSVGNQIVSDNLKPEITTGYEAGFDVSLLKQRINGNFTYFSTETKDQTVATGISGTTGFSSYLVNTGLTSSKGIEAALHVTPLRSKNWEVTVGGNYTYNQNKVISISSDLPRLTLGAYASGAGSYAVAGQPFPVLMGTTHKRDPEGRIIVDRITGYPTATDTISILGSATPKHIVGADLNVKFKSFRLSALAEYRGGHYIYNAGGSTFDFSGASYNSTVFNRERFVIPNSSYEDPTKPGTYIANTNVTVRDGGPGYWTIAGPRTGIHENYVTSAAFWKLREVSLAYDVPASVLNKTKFIKGATVSVQGRNLLILLPESNVYTDPEYSDGNGSSSGNAIGLTNLGQTPPSRYFGATISLTF</sequence>
<keyword evidence="9 11" id="KW-0472">Membrane</keyword>
<keyword evidence="8" id="KW-0798">TonB box</keyword>
<keyword evidence="6" id="KW-0408">Iron</keyword>
<dbReference type="Pfam" id="PF13715">
    <property type="entry name" value="CarbopepD_reg_2"/>
    <property type="match status" value="1"/>
</dbReference>
<dbReference type="GO" id="GO:0009279">
    <property type="term" value="C:cell outer membrane"/>
    <property type="evidence" value="ECO:0007669"/>
    <property type="project" value="UniProtKB-SubCell"/>
</dbReference>
<feature type="domain" description="TonB-dependent receptor plug" evidence="13">
    <location>
        <begin position="114"/>
        <end position="222"/>
    </location>
</feature>
<dbReference type="InterPro" id="IPR012910">
    <property type="entry name" value="Plug_dom"/>
</dbReference>
<dbReference type="Gene3D" id="2.170.130.10">
    <property type="entry name" value="TonB-dependent receptor, plug domain"/>
    <property type="match status" value="1"/>
</dbReference>
<protein>
    <recommendedName>
        <fullName evidence="13">TonB-dependent receptor plug domain-containing protein</fullName>
    </recommendedName>
</protein>
<reference evidence="15" key="1">
    <citation type="submission" date="2015-01" db="EMBL/GenBank/DDBJ databases">
        <title>Flavisolibacter sp./LCS9/ whole genome sequencing.</title>
        <authorList>
            <person name="Kim M.K."/>
            <person name="Srinivasan S."/>
            <person name="Lee J.-J."/>
        </authorList>
    </citation>
    <scope>NUCLEOTIDE SEQUENCE [LARGE SCALE GENOMIC DNA]</scope>
    <source>
        <strain evidence="15">LCS9</strain>
    </source>
</reference>
<evidence type="ECO:0000313" key="15">
    <source>
        <dbReference type="Proteomes" id="UP000077177"/>
    </source>
</evidence>
<keyword evidence="12" id="KW-0732">Signal</keyword>
<keyword evidence="2 11" id="KW-0813">Transport</keyword>
<dbReference type="SUPFAM" id="SSF49464">
    <property type="entry name" value="Carboxypeptidase regulatory domain-like"/>
    <property type="match status" value="1"/>
</dbReference>
<dbReference type="RefSeq" id="WP_066407427.1">
    <property type="nucleotide sequence ID" value="NZ_CP011390.1"/>
</dbReference>
<dbReference type="GO" id="GO:0006826">
    <property type="term" value="P:iron ion transport"/>
    <property type="evidence" value="ECO:0007669"/>
    <property type="project" value="UniProtKB-KW"/>
</dbReference>
<evidence type="ECO:0000256" key="5">
    <source>
        <dbReference type="ARBA" id="ARBA00022692"/>
    </source>
</evidence>
<dbReference type="InterPro" id="IPR008969">
    <property type="entry name" value="CarboxyPept-like_regulatory"/>
</dbReference>
<evidence type="ECO:0000256" key="9">
    <source>
        <dbReference type="ARBA" id="ARBA00023136"/>
    </source>
</evidence>
<comment type="similarity">
    <text evidence="11">Belongs to the TonB-dependent receptor family.</text>
</comment>
<dbReference type="Gene3D" id="2.40.170.20">
    <property type="entry name" value="TonB-dependent receptor, beta-barrel domain"/>
    <property type="match status" value="1"/>
</dbReference>
<evidence type="ECO:0000256" key="2">
    <source>
        <dbReference type="ARBA" id="ARBA00022448"/>
    </source>
</evidence>
<dbReference type="STRING" id="1492898.SY85_21255"/>
<keyword evidence="3 11" id="KW-1134">Transmembrane beta strand</keyword>
<dbReference type="Proteomes" id="UP000077177">
    <property type="component" value="Chromosome"/>
</dbReference>
<evidence type="ECO:0000256" key="12">
    <source>
        <dbReference type="SAM" id="SignalP"/>
    </source>
</evidence>
<organism evidence="14 15">
    <name type="scientific">Flavisolibacter tropicus</name>
    <dbReference type="NCBI Taxonomy" id="1492898"/>
    <lineage>
        <taxon>Bacteria</taxon>
        <taxon>Pseudomonadati</taxon>
        <taxon>Bacteroidota</taxon>
        <taxon>Chitinophagia</taxon>
        <taxon>Chitinophagales</taxon>
        <taxon>Chitinophagaceae</taxon>
        <taxon>Flavisolibacter</taxon>
    </lineage>
</organism>
<comment type="subcellular location">
    <subcellularLocation>
        <location evidence="1 11">Cell outer membrane</location>
        <topology evidence="1 11">Multi-pass membrane protein</topology>
    </subcellularLocation>
</comment>
<evidence type="ECO:0000256" key="11">
    <source>
        <dbReference type="PROSITE-ProRule" id="PRU01360"/>
    </source>
</evidence>
<name>A0A172TZV1_9BACT</name>
<dbReference type="Pfam" id="PF07715">
    <property type="entry name" value="Plug"/>
    <property type="match status" value="1"/>
</dbReference>
<dbReference type="InterPro" id="IPR036942">
    <property type="entry name" value="Beta-barrel_TonB_sf"/>
</dbReference>
<dbReference type="PROSITE" id="PS52016">
    <property type="entry name" value="TONB_DEPENDENT_REC_3"/>
    <property type="match status" value="1"/>
</dbReference>
<dbReference type="PATRIC" id="fig|1492898.3.peg.4610"/>
<evidence type="ECO:0000256" key="4">
    <source>
        <dbReference type="ARBA" id="ARBA00022496"/>
    </source>
</evidence>
<keyword evidence="7" id="KW-0406">Ion transport</keyword>
<evidence type="ECO:0000256" key="10">
    <source>
        <dbReference type="ARBA" id="ARBA00023237"/>
    </source>
</evidence>
<evidence type="ECO:0000256" key="8">
    <source>
        <dbReference type="ARBA" id="ARBA00023077"/>
    </source>
</evidence>
<keyword evidence="4" id="KW-0410">Iron transport</keyword>
<feature type="signal peptide" evidence="12">
    <location>
        <begin position="1"/>
        <end position="18"/>
    </location>
</feature>
<dbReference type="InterPro" id="IPR023996">
    <property type="entry name" value="TonB-dep_OMP_SusC/RagA"/>
</dbReference>
<gene>
    <name evidence="14" type="ORF">SY85_21255</name>
</gene>
<dbReference type="EMBL" id="CP011390">
    <property type="protein sequence ID" value="ANE52631.1"/>
    <property type="molecule type" value="Genomic_DNA"/>
</dbReference>
<evidence type="ECO:0000256" key="1">
    <source>
        <dbReference type="ARBA" id="ARBA00004571"/>
    </source>
</evidence>
<dbReference type="Gene3D" id="2.60.40.1120">
    <property type="entry name" value="Carboxypeptidase-like, regulatory domain"/>
    <property type="match status" value="1"/>
</dbReference>
<evidence type="ECO:0000313" key="14">
    <source>
        <dbReference type="EMBL" id="ANE52631.1"/>
    </source>
</evidence>
<evidence type="ECO:0000259" key="13">
    <source>
        <dbReference type="Pfam" id="PF07715"/>
    </source>
</evidence>
<dbReference type="InterPro" id="IPR037066">
    <property type="entry name" value="Plug_dom_sf"/>
</dbReference>
<proteinExistence type="inferred from homology"/>
<accession>A0A172TZV1</accession>